<dbReference type="EMBL" id="UINC01003061">
    <property type="protein sequence ID" value="SVA02973.1"/>
    <property type="molecule type" value="Genomic_DNA"/>
</dbReference>
<dbReference type="Gene3D" id="3.10.180.10">
    <property type="entry name" value="2,3-Dihydroxybiphenyl 1,2-Dioxygenase, domain 1"/>
    <property type="match status" value="1"/>
</dbReference>
<name>A0A381SNW9_9ZZZZ</name>
<reference evidence="2" key="1">
    <citation type="submission" date="2018-05" db="EMBL/GenBank/DDBJ databases">
        <authorList>
            <person name="Lanie J.A."/>
            <person name="Ng W.-L."/>
            <person name="Kazmierczak K.M."/>
            <person name="Andrzejewski T.M."/>
            <person name="Davidsen T.M."/>
            <person name="Wayne K.J."/>
            <person name="Tettelin H."/>
            <person name="Glass J.I."/>
            <person name="Rusch D."/>
            <person name="Podicherti R."/>
            <person name="Tsui H.-C.T."/>
            <person name="Winkler M.E."/>
        </authorList>
    </citation>
    <scope>NUCLEOTIDE SEQUENCE</scope>
</reference>
<evidence type="ECO:0000259" key="1">
    <source>
        <dbReference type="PROSITE" id="PS51819"/>
    </source>
</evidence>
<dbReference type="InterPro" id="IPR029068">
    <property type="entry name" value="Glyas_Bleomycin-R_OHBP_Dase"/>
</dbReference>
<dbReference type="SUPFAM" id="SSF54593">
    <property type="entry name" value="Glyoxalase/Bleomycin resistance protein/Dihydroxybiphenyl dioxygenase"/>
    <property type="match status" value="1"/>
</dbReference>
<dbReference type="AlphaFoldDB" id="A0A381SNW9"/>
<dbReference type="Pfam" id="PF00903">
    <property type="entry name" value="Glyoxalase"/>
    <property type="match status" value="1"/>
</dbReference>
<accession>A0A381SNW9</accession>
<organism evidence="2">
    <name type="scientific">marine metagenome</name>
    <dbReference type="NCBI Taxonomy" id="408172"/>
    <lineage>
        <taxon>unclassified sequences</taxon>
        <taxon>metagenomes</taxon>
        <taxon>ecological metagenomes</taxon>
    </lineage>
</organism>
<protein>
    <recommendedName>
        <fullName evidence="1">VOC domain-containing protein</fullName>
    </recommendedName>
</protein>
<proteinExistence type="predicted"/>
<feature type="domain" description="VOC" evidence="1">
    <location>
        <begin position="1"/>
        <end position="130"/>
    </location>
</feature>
<evidence type="ECO:0000313" key="2">
    <source>
        <dbReference type="EMBL" id="SVA02973.1"/>
    </source>
</evidence>
<sequence>MSFYELLGFQKLVDVPPNNTVEVAAAVGMRPYTVKGALLILRDSKTPLVLDLLEWQDPRNHSPPYEHLYHLGIARIALATDDLDSDVEFLKSNGVEFLSEPATVKLKDTPATRFVCFKDPDGTILELVQGN</sequence>
<dbReference type="InterPro" id="IPR004360">
    <property type="entry name" value="Glyas_Fos-R_dOase_dom"/>
</dbReference>
<gene>
    <name evidence="2" type="ORF">METZ01_LOCUS55827</name>
</gene>
<dbReference type="InterPro" id="IPR037523">
    <property type="entry name" value="VOC_core"/>
</dbReference>
<dbReference type="PROSITE" id="PS51819">
    <property type="entry name" value="VOC"/>
    <property type="match status" value="1"/>
</dbReference>